<proteinExistence type="inferred from homology"/>
<dbReference type="InterPro" id="IPR023393">
    <property type="entry name" value="START-like_dom_sf"/>
</dbReference>
<dbReference type="Pfam" id="PF08327">
    <property type="entry name" value="AHSA1"/>
    <property type="match status" value="1"/>
</dbReference>
<evidence type="ECO:0000256" key="1">
    <source>
        <dbReference type="ARBA" id="ARBA00006817"/>
    </source>
</evidence>
<dbReference type="CDD" id="cd07814">
    <property type="entry name" value="SRPBCC_CalC_Aha1-like"/>
    <property type="match status" value="1"/>
</dbReference>
<feature type="domain" description="Activator of Hsp90 ATPase homologue 1/2-like C-terminal" evidence="2">
    <location>
        <begin position="18"/>
        <end position="137"/>
    </location>
</feature>
<name>A0A401ZK28_9CHLR</name>
<protein>
    <recommendedName>
        <fullName evidence="2">Activator of Hsp90 ATPase homologue 1/2-like C-terminal domain-containing protein</fullName>
    </recommendedName>
</protein>
<evidence type="ECO:0000313" key="3">
    <source>
        <dbReference type="EMBL" id="GCE07206.1"/>
    </source>
</evidence>
<reference evidence="4" key="1">
    <citation type="submission" date="2018-12" db="EMBL/GenBank/DDBJ databases">
        <title>Tengunoibacter tsumagoiensis gen. nov., sp. nov., Dictyobacter kobayashii sp. nov., D. alpinus sp. nov., and D. joshuensis sp. nov. and description of Dictyobacteraceae fam. nov. within the order Ktedonobacterales isolated from Tengu-no-mugimeshi.</title>
        <authorList>
            <person name="Wang C.M."/>
            <person name="Zheng Y."/>
            <person name="Sakai Y."/>
            <person name="Toyoda A."/>
            <person name="Minakuchi Y."/>
            <person name="Abe K."/>
            <person name="Yokota A."/>
            <person name="Yabe S."/>
        </authorList>
    </citation>
    <scope>NUCLEOTIDE SEQUENCE [LARGE SCALE GENOMIC DNA]</scope>
    <source>
        <strain evidence="4">S-27</strain>
    </source>
</reference>
<dbReference type="RefSeq" id="WP_126598276.1">
    <property type="nucleotide sequence ID" value="NZ_BIFQ01000001.1"/>
</dbReference>
<comment type="caution">
    <text evidence="3">The sequence shown here is derived from an EMBL/GenBank/DDBJ whole genome shotgun (WGS) entry which is preliminary data.</text>
</comment>
<evidence type="ECO:0000259" key="2">
    <source>
        <dbReference type="Pfam" id="PF08327"/>
    </source>
</evidence>
<dbReference type="Gene3D" id="3.30.530.20">
    <property type="match status" value="1"/>
</dbReference>
<dbReference type="Proteomes" id="UP000287224">
    <property type="component" value="Unassembled WGS sequence"/>
</dbReference>
<dbReference type="AlphaFoldDB" id="A0A401ZK28"/>
<keyword evidence="4" id="KW-1185">Reference proteome</keyword>
<organism evidence="3 4">
    <name type="scientific">Dictyobacter aurantiacus</name>
    <dbReference type="NCBI Taxonomy" id="1936993"/>
    <lineage>
        <taxon>Bacteria</taxon>
        <taxon>Bacillati</taxon>
        <taxon>Chloroflexota</taxon>
        <taxon>Ktedonobacteria</taxon>
        <taxon>Ktedonobacterales</taxon>
        <taxon>Dictyobacteraceae</taxon>
        <taxon>Dictyobacter</taxon>
    </lineage>
</organism>
<dbReference type="InterPro" id="IPR013538">
    <property type="entry name" value="ASHA1/2-like_C"/>
</dbReference>
<gene>
    <name evidence="3" type="ORF">KDAU_45350</name>
</gene>
<dbReference type="EMBL" id="BIFQ01000001">
    <property type="protein sequence ID" value="GCE07206.1"/>
    <property type="molecule type" value="Genomic_DNA"/>
</dbReference>
<evidence type="ECO:0000313" key="4">
    <source>
        <dbReference type="Proteomes" id="UP000287224"/>
    </source>
</evidence>
<comment type="similarity">
    <text evidence="1">Belongs to the AHA1 family.</text>
</comment>
<dbReference type="SUPFAM" id="SSF55961">
    <property type="entry name" value="Bet v1-like"/>
    <property type="match status" value="1"/>
</dbReference>
<dbReference type="OrthoDB" id="287565at2"/>
<sequence>MKNQDYHSSITTHATPEEAFNKITRVSEWWAKDFEGQATKPGDVFTVRFQNGDMYKVKVAEIIPDKHIVWDVIDSYQGWHDDHTEWVGTKIVWEVVPRADSTEVTITHSGLVPAFECFNQCSQGWDYLMKKSLQNLLNSNQGMPV</sequence>
<accession>A0A401ZK28</accession>